<proteinExistence type="predicted"/>
<dbReference type="EMBL" id="BMHY01000001">
    <property type="protein sequence ID" value="GGG58061.1"/>
    <property type="molecule type" value="Genomic_DNA"/>
</dbReference>
<accession>A0A917GWB9</accession>
<reference evidence="1 2" key="1">
    <citation type="journal article" date="2014" name="Int. J. Syst. Evol. Microbiol.">
        <title>Complete genome sequence of Corynebacterium casei LMG S-19264T (=DSM 44701T), isolated from a smear-ripened cheese.</title>
        <authorList>
            <consortium name="US DOE Joint Genome Institute (JGI-PGF)"/>
            <person name="Walter F."/>
            <person name="Albersmeier A."/>
            <person name="Kalinowski J."/>
            <person name="Ruckert C."/>
        </authorList>
    </citation>
    <scope>NUCLEOTIDE SEQUENCE [LARGE SCALE GENOMIC DNA]</scope>
    <source>
        <strain evidence="1 2">CGMCC 1.15286</strain>
    </source>
</reference>
<evidence type="ECO:0000313" key="1">
    <source>
        <dbReference type="EMBL" id="GGG58061.1"/>
    </source>
</evidence>
<sequence length="90" mass="10218">MLQYSGNNFTSIISPFRVIDEHGSVTADIYFYGAAYINVAFNQFTIALTNDWNKQWTPTDGFMITAPAKDREEAIQISQDLMKKFGTIIN</sequence>
<name>A0A917GWB9_9BACL</name>
<keyword evidence="2" id="KW-1185">Reference proteome</keyword>
<gene>
    <name evidence="1" type="ORF">GCM10010918_08930</name>
</gene>
<protein>
    <submittedName>
        <fullName evidence="1">Uncharacterized protein</fullName>
    </submittedName>
</protein>
<comment type="caution">
    <text evidence="1">The sequence shown here is derived from an EMBL/GenBank/DDBJ whole genome shotgun (WGS) entry which is preliminary data.</text>
</comment>
<dbReference type="AlphaFoldDB" id="A0A917GWB9"/>
<dbReference type="Proteomes" id="UP000600247">
    <property type="component" value="Unassembled WGS sequence"/>
</dbReference>
<evidence type="ECO:0000313" key="2">
    <source>
        <dbReference type="Proteomes" id="UP000600247"/>
    </source>
</evidence>
<organism evidence="1 2">
    <name type="scientific">Paenibacillus radicis</name>
    <name type="common">ex Gao et al. 2016</name>
    <dbReference type="NCBI Taxonomy" id="1737354"/>
    <lineage>
        <taxon>Bacteria</taxon>
        <taxon>Bacillati</taxon>
        <taxon>Bacillota</taxon>
        <taxon>Bacilli</taxon>
        <taxon>Bacillales</taxon>
        <taxon>Paenibacillaceae</taxon>
        <taxon>Paenibacillus</taxon>
    </lineage>
</organism>